<dbReference type="Pfam" id="PF13584">
    <property type="entry name" value="BatD"/>
    <property type="match status" value="1"/>
</dbReference>
<reference evidence="1 2" key="1">
    <citation type="submission" date="2020-12" db="EMBL/GenBank/DDBJ databases">
        <title>Aureibaculum luteum sp. nov. and Aureibaculum flavum sp. nov., novel members of the family Flavobacteriaceae isolated from Antarctic intertidal sediments.</title>
        <authorList>
            <person name="He X."/>
            <person name="Zhang X."/>
        </authorList>
    </citation>
    <scope>NUCLEOTIDE SEQUENCE [LARGE SCALE GENOMIC DNA]</scope>
    <source>
        <strain evidence="1 2">A20</strain>
    </source>
</reference>
<comment type="caution">
    <text evidence="1">The sequence shown here is derived from an EMBL/GenBank/DDBJ whole genome shotgun (WGS) entry which is preliminary data.</text>
</comment>
<protein>
    <submittedName>
        <fullName evidence="1">Uncharacterized protein</fullName>
    </submittedName>
</protein>
<dbReference type="EMBL" id="JAEHFJ010000005">
    <property type="protein sequence ID" value="MBJ2174828.1"/>
    <property type="molecule type" value="Genomic_DNA"/>
</dbReference>
<keyword evidence="2" id="KW-1185">Reference proteome</keyword>
<name>A0ABS0WSI4_9FLAO</name>
<dbReference type="InterPro" id="IPR025738">
    <property type="entry name" value="BatD"/>
</dbReference>
<accession>A0ABS0WSI4</accession>
<gene>
    <name evidence="1" type="ORF">JBL43_11310</name>
</gene>
<evidence type="ECO:0000313" key="1">
    <source>
        <dbReference type="EMBL" id="MBJ2174828.1"/>
    </source>
</evidence>
<sequence>MKNLKTRTLSVLVFFIIISYAVGSQNNFIFKHEYKFESKLNNKKDIQLISWTEKSVYNLSDTIVLIVETNKTFDYFPPFELTIPGLKKGASNSSTKINNGHVKSYTLIYFTPLKTGKIRIPKIKALIDEKYYFTKKHNIRIVE</sequence>
<dbReference type="Proteomes" id="UP000623301">
    <property type="component" value="Unassembled WGS sequence"/>
</dbReference>
<evidence type="ECO:0000313" key="2">
    <source>
        <dbReference type="Proteomes" id="UP000623301"/>
    </source>
</evidence>
<proteinExistence type="predicted"/>
<dbReference type="RefSeq" id="WP_198841549.1">
    <property type="nucleotide sequence ID" value="NZ_JAEHFJ010000005.1"/>
</dbReference>
<organism evidence="1 2">
    <name type="scientific">Aureibaculum flavum</name>
    <dbReference type="NCBI Taxonomy" id="2795986"/>
    <lineage>
        <taxon>Bacteria</taxon>
        <taxon>Pseudomonadati</taxon>
        <taxon>Bacteroidota</taxon>
        <taxon>Flavobacteriia</taxon>
        <taxon>Flavobacteriales</taxon>
        <taxon>Flavobacteriaceae</taxon>
        <taxon>Aureibaculum</taxon>
    </lineage>
</organism>